<keyword evidence="3" id="KW-1185">Reference proteome</keyword>
<evidence type="ECO:0000313" key="3">
    <source>
        <dbReference type="Proteomes" id="UP000305836"/>
    </source>
</evidence>
<feature type="compositionally biased region" description="Low complexity" evidence="1">
    <location>
        <begin position="47"/>
        <end position="58"/>
    </location>
</feature>
<feature type="region of interest" description="Disordered" evidence="1">
    <location>
        <begin position="1"/>
        <end position="31"/>
    </location>
</feature>
<accession>A0A4U3LJ10</accession>
<evidence type="ECO:0000313" key="2">
    <source>
        <dbReference type="EMBL" id="TKK75591.1"/>
    </source>
</evidence>
<dbReference type="OrthoDB" id="3829414at2"/>
<gene>
    <name evidence="2" type="ORF">FDA38_34970</name>
</gene>
<evidence type="ECO:0000256" key="1">
    <source>
        <dbReference type="SAM" id="MobiDB-lite"/>
    </source>
</evidence>
<feature type="region of interest" description="Disordered" evidence="1">
    <location>
        <begin position="47"/>
        <end position="97"/>
    </location>
</feature>
<dbReference type="AlphaFoldDB" id="A0A4U3LJ10"/>
<organism evidence="2 3">
    <name type="scientific">Kribbella jiaozuonensis</name>
    <dbReference type="NCBI Taxonomy" id="2575441"/>
    <lineage>
        <taxon>Bacteria</taxon>
        <taxon>Bacillati</taxon>
        <taxon>Actinomycetota</taxon>
        <taxon>Actinomycetes</taxon>
        <taxon>Propionibacteriales</taxon>
        <taxon>Kribbellaceae</taxon>
        <taxon>Kribbella</taxon>
    </lineage>
</organism>
<dbReference type="RefSeq" id="WP_137258443.1">
    <property type="nucleotide sequence ID" value="NZ_JBHSPQ010000005.1"/>
</dbReference>
<sequence>MRTPTAIAREAQRDREFSNVGTPATTGDLSSVSETSLTALAHARNAATAGPAAGSLDANLRAGLLPPGPTRAAGSTGARPQTGGPTTRGNDRNGPAR</sequence>
<dbReference type="Proteomes" id="UP000305836">
    <property type="component" value="Unassembled WGS sequence"/>
</dbReference>
<proteinExistence type="predicted"/>
<name>A0A4U3LJ10_9ACTN</name>
<feature type="compositionally biased region" description="Polar residues" evidence="1">
    <location>
        <begin position="19"/>
        <end position="31"/>
    </location>
</feature>
<protein>
    <submittedName>
        <fullName evidence="2">Uncharacterized protein</fullName>
    </submittedName>
</protein>
<dbReference type="EMBL" id="SZPZ01000005">
    <property type="protein sequence ID" value="TKK75591.1"/>
    <property type="molecule type" value="Genomic_DNA"/>
</dbReference>
<comment type="caution">
    <text evidence="2">The sequence shown here is derived from an EMBL/GenBank/DDBJ whole genome shotgun (WGS) entry which is preliminary data.</text>
</comment>
<reference evidence="2 3" key="1">
    <citation type="submission" date="2019-04" db="EMBL/GenBank/DDBJ databases">
        <title>Kribbella sp. NEAU-THZ 27 nov., a novel actinomycete isolated from soil.</title>
        <authorList>
            <person name="Duan L."/>
        </authorList>
    </citation>
    <scope>NUCLEOTIDE SEQUENCE [LARGE SCALE GENOMIC DNA]</scope>
    <source>
        <strain evidence="3">NEAU-THZ27</strain>
    </source>
</reference>